<name>A0A401ZNX2_9CHLR</name>
<protein>
    <submittedName>
        <fullName evidence="1">Uncharacterized protein</fullName>
    </submittedName>
</protein>
<dbReference type="AlphaFoldDB" id="A0A401ZNX2"/>
<dbReference type="EMBL" id="BIFQ01000002">
    <property type="protein sequence ID" value="GCE08608.1"/>
    <property type="molecule type" value="Genomic_DNA"/>
</dbReference>
<reference evidence="2" key="1">
    <citation type="submission" date="2018-12" db="EMBL/GenBank/DDBJ databases">
        <title>Tengunoibacter tsumagoiensis gen. nov., sp. nov., Dictyobacter kobayashii sp. nov., D. alpinus sp. nov., and D. joshuensis sp. nov. and description of Dictyobacteraceae fam. nov. within the order Ktedonobacterales isolated from Tengu-no-mugimeshi.</title>
        <authorList>
            <person name="Wang C.M."/>
            <person name="Zheng Y."/>
            <person name="Sakai Y."/>
            <person name="Toyoda A."/>
            <person name="Minakuchi Y."/>
            <person name="Abe K."/>
            <person name="Yokota A."/>
            <person name="Yabe S."/>
        </authorList>
    </citation>
    <scope>NUCLEOTIDE SEQUENCE [LARGE SCALE GENOMIC DNA]</scope>
    <source>
        <strain evidence="2">S-27</strain>
    </source>
</reference>
<gene>
    <name evidence="1" type="ORF">KDAU_59370</name>
</gene>
<evidence type="ECO:0000313" key="1">
    <source>
        <dbReference type="EMBL" id="GCE08608.1"/>
    </source>
</evidence>
<organism evidence="1 2">
    <name type="scientific">Dictyobacter aurantiacus</name>
    <dbReference type="NCBI Taxonomy" id="1936993"/>
    <lineage>
        <taxon>Bacteria</taxon>
        <taxon>Bacillati</taxon>
        <taxon>Chloroflexota</taxon>
        <taxon>Ktedonobacteria</taxon>
        <taxon>Ktedonobacterales</taxon>
        <taxon>Dictyobacteraceae</taxon>
        <taxon>Dictyobacter</taxon>
    </lineage>
</organism>
<sequence>MYARKTSQGKSGTYGFTRTKQAALEAMPLVLCVNVDIYLGMTLASSDPAGEESSSA</sequence>
<keyword evidence="2" id="KW-1185">Reference proteome</keyword>
<dbReference type="Proteomes" id="UP000287224">
    <property type="component" value="Unassembled WGS sequence"/>
</dbReference>
<proteinExistence type="predicted"/>
<comment type="caution">
    <text evidence="1">The sequence shown here is derived from an EMBL/GenBank/DDBJ whole genome shotgun (WGS) entry which is preliminary data.</text>
</comment>
<accession>A0A401ZNX2</accession>
<evidence type="ECO:0000313" key="2">
    <source>
        <dbReference type="Proteomes" id="UP000287224"/>
    </source>
</evidence>